<dbReference type="AlphaFoldDB" id="A0A1E5NGL9"/>
<accession>A0A1E5NGL9</accession>
<reference evidence="2 3" key="1">
    <citation type="submission" date="2016-08" db="EMBL/GenBank/DDBJ databases">
        <title>Characterization and recognition of Brachyspira hampsonii sp. nov., a novel intestinal spirochete that is pathogenic to pigs.</title>
        <authorList>
            <person name="Mirajkar N."/>
            <person name="La T."/>
            <person name="Phillips N."/>
            <person name="Hampson D."/>
            <person name="Gebhart C."/>
        </authorList>
    </citation>
    <scope>NUCLEOTIDE SEQUENCE [LARGE SCALE GENOMIC DNA]</scope>
    <source>
        <strain evidence="2 3">P280/1</strain>
    </source>
</reference>
<organism evidence="2 3">
    <name type="scientific">Brachyspira hampsonii</name>
    <dbReference type="NCBI Taxonomy" id="1287055"/>
    <lineage>
        <taxon>Bacteria</taxon>
        <taxon>Pseudomonadati</taxon>
        <taxon>Spirochaetota</taxon>
        <taxon>Spirochaetia</taxon>
        <taxon>Brachyspirales</taxon>
        <taxon>Brachyspiraceae</taxon>
        <taxon>Brachyspira</taxon>
    </lineage>
</organism>
<name>A0A1E5NGL9_9SPIR</name>
<dbReference type="EMBL" id="MDCO01000006">
    <property type="protein sequence ID" value="OEJ15308.1"/>
    <property type="molecule type" value="Genomic_DNA"/>
</dbReference>
<evidence type="ECO:0000256" key="1">
    <source>
        <dbReference type="SAM" id="SignalP"/>
    </source>
</evidence>
<feature type="signal peptide" evidence="1">
    <location>
        <begin position="1"/>
        <end position="23"/>
    </location>
</feature>
<proteinExistence type="predicted"/>
<sequence length="221" mass="24334">MKKVKQISLVIVLILSANIKVFAESGFEASLNVPLGASFGIICGETTSSVNTKMGFDAGVKAQIGYMFDFGRFGLSILGDLGYGFDSYRYSINALNNNANFNLYLHNFQIGILPKFNFGSFAIGIGGGIKIPFSGTIEREYVYNALNKVNYNSSFFTSNIIGYVKITFDQYFFFSDKFSFVLGSYIGYDIGLSPKVNPDNRIDSFDVGIQLGLRFAPKIAD</sequence>
<keyword evidence="1" id="KW-0732">Signal</keyword>
<comment type="caution">
    <text evidence="2">The sequence shown here is derived from an EMBL/GenBank/DDBJ whole genome shotgun (WGS) entry which is preliminary data.</text>
</comment>
<evidence type="ECO:0000313" key="2">
    <source>
        <dbReference type="EMBL" id="OEJ15308.1"/>
    </source>
</evidence>
<dbReference type="RefSeq" id="WP_069725862.1">
    <property type="nucleotide sequence ID" value="NZ_MDCO01000006.1"/>
</dbReference>
<feature type="chain" id="PRO_5009182341" description="Outer membrane protein beta-barrel domain-containing protein" evidence="1">
    <location>
        <begin position="24"/>
        <end position="221"/>
    </location>
</feature>
<evidence type="ECO:0008006" key="4">
    <source>
        <dbReference type="Google" id="ProtNLM"/>
    </source>
</evidence>
<evidence type="ECO:0000313" key="3">
    <source>
        <dbReference type="Proteomes" id="UP000095247"/>
    </source>
</evidence>
<dbReference type="Proteomes" id="UP000095247">
    <property type="component" value="Unassembled WGS sequence"/>
</dbReference>
<gene>
    <name evidence="2" type="ORF">BFL38_13490</name>
</gene>
<protein>
    <recommendedName>
        <fullName evidence="4">Outer membrane protein beta-barrel domain-containing protein</fullName>
    </recommendedName>
</protein>